<keyword evidence="1" id="KW-0853">WD repeat</keyword>
<dbReference type="AlphaFoldDB" id="X6L8Z3"/>
<dbReference type="Pfam" id="PF00400">
    <property type="entry name" value="WD40"/>
    <property type="match status" value="1"/>
</dbReference>
<feature type="non-terminal residue" evidence="2">
    <location>
        <position position="1"/>
    </location>
</feature>
<dbReference type="PROSITE" id="PS50082">
    <property type="entry name" value="WD_REPEATS_2"/>
    <property type="match status" value="1"/>
</dbReference>
<accession>X6L8Z3</accession>
<dbReference type="EMBL" id="ASPP01046524">
    <property type="protein sequence ID" value="ETN98497.1"/>
    <property type="molecule type" value="Genomic_DNA"/>
</dbReference>
<sequence>SRILKKDSYNIDKLVFSADGRKFYLLTEDGTFEIWDIALGKKIRTFNISNEMQDFIVFSPDGSTFVSNTNNGMQSWNIESGKKVMLFEGIVEPDSEIQFSLDGRYITAMLSTCDIGFWDVDSGKLIHIIEYIDCDNVFDEKYLPNRQIVAFLTFKAISLWDMKLGKKVKEITGIDYSMKIRLSPDGRFLATFSGQMLTIRDLESESMLHKGGINIIDWQYFPNYQTILIGFDNGSLLLWDTKSGYETTINRCINITAMAISPNGNIFLVSSDNTIEIWE</sequence>
<evidence type="ECO:0000256" key="1">
    <source>
        <dbReference type="PROSITE-ProRule" id="PRU00221"/>
    </source>
</evidence>
<dbReference type="PANTHER" id="PTHR19879:SF9">
    <property type="entry name" value="TRANSCRIPTION INITIATION FACTOR TFIID SUBUNIT 5"/>
    <property type="match status" value="1"/>
</dbReference>
<comment type="caution">
    <text evidence="2">The sequence shown here is derived from an EMBL/GenBank/DDBJ whole genome shotgun (WGS) entry which is preliminary data.</text>
</comment>
<keyword evidence="3" id="KW-1185">Reference proteome</keyword>
<dbReference type="Proteomes" id="UP000023152">
    <property type="component" value="Unassembled WGS sequence"/>
</dbReference>
<proteinExistence type="predicted"/>
<feature type="repeat" description="WD" evidence="1">
    <location>
        <begin position="4"/>
        <end position="45"/>
    </location>
</feature>
<evidence type="ECO:0000313" key="2">
    <source>
        <dbReference type="EMBL" id="ETN98497.1"/>
    </source>
</evidence>
<protein>
    <submittedName>
        <fullName evidence="2">WD repeat-containing protein</fullName>
    </submittedName>
</protein>
<gene>
    <name evidence="2" type="ORF">RFI_38996</name>
</gene>
<organism evidence="2 3">
    <name type="scientific">Reticulomyxa filosa</name>
    <dbReference type="NCBI Taxonomy" id="46433"/>
    <lineage>
        <taxon>Eukaryota</taxon>
        <taxon>Sar</taxon>
        <taxon>Rhizaria</taxon>
        <taxon>Retaria</taxon>
        <taxon>Foraminifera</taxon>
        <taxon>Monothalamids</taxon>
        <taxon>Reticulomyxidae</taxon>
        <taxon>Reticulomyxa</taxon>
    </lineage>
</organism>
<dbReference type="SUPFAM" id="SSF82171">
    <property type="entry name" value="DPP6 N-terminal domain-like"/>
    <property type="match status" value="1"/>
</dbReference>
<dbReference type="PANTHER" id="PTHR19879">
    <property type="entry name" value="TRANSCRIPTION INITIATION FACTOR TFIID"/>
    <property type="match status" value="1"/>
</dbReference>
<dbReference type="InterPro" id="IPR015943">
    <property type="entry name" value="WD40/YVTN_repeat-like_dom_sf"/>
</dbReference>
<reference evidence="2 3" key="1">
    <citation type="journal article" date="2013" name="Curr. Biol.">
        <title>The Genome of the Foraminiferan Reticulomyxa filosa.</title>
        <authorList>
            <person name="Glockner G."/>
            <person name="Hulsmann N."/>
            <person name="Schleicher M."/>
            <person name="Noegel A.A."/>
            <person name="Eichinger L."/>
            <person name="Gallinger C."/>
            <person name="Pawlowski J."/>
            <person name="Sierra R."/>
            <person name="Euteneuer U."/>
            <person name="Pillet L."/>
            <person name="Moustafa A."/>
            <person name="Platzer M."/>
            <person name="Groth M."/>
            <person name="Szafranski K."/>
            <person name="Schliwa M."/>
        </authorList>
    </citation>
    <scope>NUCLEOTIDE SEQUENCE [LARGE SCALE GENOMIC DNA]</scope>
</reference>
<evidence type="ECO:0000313" key="3">
    <source>
        <dbReference type="Proteomes" id="UP000023152"/>
    </source>
</evidence>
<name>X6L8Z3_RETFI</name>
<dbReference type="Gene3D" id="2.130.10.10">
    <property type="entry name" value="YVTN repeat-like/Quinoprotein amine dehydrogenase"/>
    <property type="match status" value="2"/>
</dbReference>
<dbReference type="InterPro" id="IPR001680">
    <property type="entry name" value="WD40_rpt"/>
</dbReference>